<evidence type="ECO:0000256" key="2">
    <source>
        <dbReference type="ARBA" id="ARBA00022692"/>
    </source>
</evidence>
<dbReference type="OrthoDB" id="401124at2"/>
<feature type="transmembrane region" description="Helical" evidence="5">
    <location>
        <begin position="101"/>
        <end position="122"/>
    </location>
</feature>
<proteinExistence type="predicted"/>
<dbReference type="InterPro" id="IPR006214">
    <property type="entry name" value="Bax_inhibitor_1-related"/>
</dbReference>
<dbReference type="GO" id="GO:0016020">
    <property type="term" value="C:membrane"/>
    <property type="evidence" value="ECO:0007669"/>
    <property type="project" value="UniProtKB-SubCell"/>
</dbReference>
<feature type="transmembrane region" description="Helical" evidence="5">
    <location>
        <begin position="134"/>
        <end position="156"/>
    </location>
</feature>
<protein>
    <submittedName>
        <fullName evidence="6">Uncharacterized protein</fullName>
    </submittedName>
</protein>
<accession>W5UZR7</accession>
<feature type="transmembrane region" description="Helical" evidence="5">
    <location>
        <begin position="231"/>
        <end position="258"/>
    </location>
</feature>
<gene>
    <name evidence="6" type="ORF">MYB_00070</name>
</gene>
<name>W5UZR7_9BACT</name>
<feature type="transmembrane region" description="Helical" evidence="5">
    <location>
        <begin position="190"/>
        <end position="211"/>
    </location>
</feature>
<organism evidence="6 7">
    <name type="scientific">Mesomycoplasma bovoculi M165/69</name>
    <dbReference type="NCBI Taxonomy" id="743966"/>
    <lineage>
        <taxon>Bacteria</taxon>
        <taxon>Bacillati</taxon>
        <taxon>Mycoplasmatota</taxon>
        <taxon>Mycoplasmoidales</taxon>
        <taxon>Metamycoplasmataceae</taxon>
        <taxon>Mesomycoplasma</taxon>
    </lineage>
</organism>
<dbReference type="EMBL" id="CP007154">
    <property type="protein sequence ID" value="AHH45028.1"/>
    <property type="molecule type" value="Genomic_DNA"/>
</dbReference>
<evidence type="ECO:0000256" key="4">
    <source>
        <dbReference type="ARBA" id="ARBA00023136"/>
    </source>
</evidence>
<reference evidence="6 7" key="1">
    <citation type="journal article" date="2014" name="Genome Announc.">
        <title>Complete Genome Sequence of Mycoplasma bovoculi Strain M165/69T (ATCC 29104).</title>
        <authorList>
            <person name="Calcutt M.J."/>
            <person name="Foecking M.F."/>
        </authorList>
    </citation>
    <scope>NUCLEOTIDE SEQUENCE [LARGE SCALE GENOMIC DNA]</scope>
    <source>
        <strain evidence="6">M165/69</strain>
    </source>
</reference>
<dbReference type="STRING" id="743966.MYB_00070"/>
<dbReference type="Proteomes" id="UP000019229">
    <property type="component" value="Chromosome"/>
</dbReference>
<dbReference type="KEGG" id="mbc:MYB_00070"/>
<evidence type="ECO:0000256" key="5">
    <source>
        <dbReference type="SAM" id="Phobius"/>
    </source>
</evidence>
<dbReference type="eggNOG" id="COG0670">
    <property type="taxonomic scope" value="Bacteria"/>
</dbReference>
<evidence type="ECO:0000313" key="7">
    <source>
        <dbReference type="Proteomes" id="UP000019229"/>
    </source>
</evidence>
<dbReference type="AlphaFoldDB" id="W5UZR7"/>
<dbReference type="PATRIC" id="fig|743966.3.peg.13"/>
<dbReference type="HOGENOM" id="CLU_1060980_0_0_14"/>
<dbReference type="RefSeq" id="WP_022934826.1">
    <property type="nucleotide sequence ID" value="NZ_CP007154.1"/>
</dbReference>
<keyword evidence="7" id="KW-1185">Reference proteome</keyword>
<evidence type="ECO:0000256" key="3">
    <source>
        <dbReference type="ARBA" id="ARBA00022989"/>
    </source>
</evidence>
<keyword evidence="2 5" id="KW-0812">Transmembrane</keyword>
<feature type="transmembrane region" description="Helical" evidence="5">
    <location>
        <begin position="69"/>
        <end position="89"/>
    </location>
</feature>
<sequence length="262" mass="29682">MAFQVFQRKSYSMASVDTKVKTNRLLGFSLLWLGVAIAFVALLSFSILSIPTLFTFYAGIMTNIGTKPAFFIAIIIISLVANVGIVLYMNRTATQEKPSTFFLAFLFFVFVFINSLWMPLIWANQILLGRGKNILLAILGVGGITAIMGVLGYYQIINFGKLAPLLIILMVAELITGITMYFVTNSILTTFYWILGFGVSLGFMGYQFWIIREQGAQILAYYNDPKEIQRIFIRIGMLNALNLFVAVVRLFMFILRFLNWRD</sequence>
<keyword evidence="4 5" id="KW-0472">Membrane</keyword>
<keyword evidence="3 5" id="KW-1133">Transmembrane helix</keyword>
<evidence type="ECO:0000313" key="6">
    <source>
        <dbReference type="EMBL" id="AHH45028.1"/>
    </source>
</evidence>
<feature type="transmembrane region" description="Helical" evidence="5">
    <location>
        <begin position="30"/>
        <end position="57"/>
    </location>
</feature>
<evidence type="ECO:0000256" key="1">
    <source>
        <dbReference type="ARBA" id="ARBA00004141"/>
    </source>
</evidence>
<dbReference type="NCBIfam" id="NF045951">
    <property type="entry name" value="MAG0110_fam"/>
    <property type="match status" value="1"/>
</dbReference>
<feature type="transmembrane region" description="Helical" evidence="5">
    <location>
        <begin position="162"/>
        <end position="183"/>
    </location>
</feature>
<comment type="subcellular location">
    <subcellularLocation>
        <location evidence="1">Membrane</location>
        <topology evidence="1">Multi-pass membrane protein</topology>
    </subcellularLocation>
</comment>
<dbReference type="Pfam" id="PF01027">
    <property type="entry name" value="Bax1-I"/>
    <property type="match status" value="1"/>
</dbReference>